<sequence>MEDQADSAMVSKGFVLMPVSDSKTVGVKRSIHELEERHDVSPKGIKMRDFDSVIRFEEINGPNSKSMKRIDSSHQWQFSGSAVSQVTEVPVTFNFDSSQVERIEGVKVSPMAHPISQPLDLNSDIRINESCDNNSESEEKFDGLCSQESKCLPSKGINLDLNVKDVSSSINHESIRHRHIKNMKPKDVSECGSSIGPAEEKDSLRVWKEMKQNGFLSSSHGGISIQSGLLSSYRGGMSMQNGLLSSSHGGIPVPKRRGRKSKNDVLTKMELAKKEQVDRFTKIAAPSGLLNGLNPGIINHVRNRKQVHSIIEALVKSEKLENLHSESKQASHVESGTRDDDGKGDHGNMDGSGFHRLHRYHEDGPPNTTTTTTNKKAISYPMSMYQPFSSISEERSGDGDSSIVKPVSEDDALALKLSSSTKVSENISSLSNLESTNFTSDSTLSVKAATVASQWLELLQQDIKGRLSALRRSKKKVRAVITTELPFLVSKEFSSNKGGDPNIVIASIDGFPHDATAEMHLARWSALFDQMDKALSEEEKQLEIWSNQIKGMQLHCDQGLQHMHWNLPYGLPQLGASENNIRSGIGDGFDRELAIRAAAASIYSTCDFMLSKENVSCSLI</sequence>
<name>A0A6A3AWV3_HIBSY</name>
<evidence type="ECO:0000313" key="2">
    <source>
        <dbReference type="EMBL" id="KAE8709224.1"/>
    </source>
</evidence>
<gene>
    <name evidence="2" type="ORF">F3Y22_tig00110332pilonHSYRG01136</name>
</gene>
<dbReference type="PANTHER" id="PTHR33924">
    <property type="entry name" value="CATION-TRANSPORTING ATPASE"/>
    <property type="match status" value="1"/>
</dbReference>
<protein>
    <submittedName>
        <fullName evidence="2">Cytochrome P450 71D11-like</fullName>
    </submittedName>
</protein>
<proteinExistence type="predicted"/>
<evidence type="ECO:0000256" key="1">
    <source>
        <dbReference type="SAM" id="MobiDB-lite"/>
    </source>
</evidence>
<feature type="compositionally biased region" description="Basic and acidic residues" evidence="1">
    <location>
        <begin position="322"/>
        <end position="348"/>
    </location>
</feature>
<dbReference type="PANTHER" id="PTHR33924:SF5">
    <property type="entry name" value="CATION-TRANSPORTING ATPASE"/>
    <property type="match status" value="1"/>
</dbReference>
<evidence type="ECO:0000313" key="3">
    <source>
        <dbReference type="Proteomes" id="UP000436088"/>
    </source>
</evidence>
<accession>A0A6A3AWV3</accession>
<organism evidence="2 3">
    <name type="scientific">Hibiscus syriacus</name>
    <name type="common">Rose of Sharon</name>
    <dbReference type="NCBI Taxonomy" id="106335"/>
    <lineage>
        <taxon>Eukaryota</taxon>
        <taxon>Viridiplantae</taxon>
        <taxon>Streptophyta</taxon>
        <taxon>Embryophyta</taxon>
        <taxon>Tracheophyta</taxon>
        <taxon>Spermatophyta</taxon>
        <taxon>Magnoliopsida</taxon>
        <taxon>eudicotyledons</taxon>
        <taxon>Gunneridae</taxon>
        <taxon>Pentapetalae</taxon>
        <taxon>rosids</taxon>
        <taxon>malvids</taxon>
        <taxon>Malvales</taxon>
        <taxon>Malvaceae</taxon>
        <taxon>Malvoideae</taxon>
        <taxon>Hibiscus</taxon>
    </lineage>
</organism>
<dbReference type="Proteomes" id="UP000436088">
    <property type="component" value="Unassembled WGS sequence"/>
</dbReference>
<comment type="caution">
    <text evidence="2">The sequence shown here is derived from an EMBL/GenBank/DDBJ whole genome shotgun (WGS) entry which is preliminary data.</text>
</comment>
<feature type="region of interest" description="Disordered" evidence="1">
    <location>
        <begin position="322"/>
        <end position="375"/>
    </location>
</feature>
<dbReference type="EMBL" id="VEPZ02000937">
    <property type="protein sequence ID" value="KAE8709224.1"/>
    <property type="molecule type" value="Genomic_DNA"/>
</dbReference>
<dbReference type="AlphaFoldDB" id="A0A6A3AWV3"/>
<keyword evidence="3" id="KW-1185">Reference proteome</keyword>
<reference evidence="2" key="1">
    <citation type="submission" date="2019-09" db="EMBL/GenBank/DDBJ databases">
        <title>Draft genome information of white flower Hibiscus syriacus.</title>
        <authorList>
            <person name="Kim Y.-M."/>
        </authorList>
    </citation>
    <scope>NUCLEOTIDE SEQUENCE [LARGE SCALE GENOMIC DNA]</scope>
    <source>
        <strain evidence="2">YM2019G1</strain>
    </source>
</reference>